<dbReference type="Proteomes" id="UP000092177">
    <property type="component" value="Chromosome 6"/>
</dbReference>
<protein>
    <submittedName>
        <fullName evidence="3">Ankyrin repeat protein</fullName>
    </submittedName>
</protein>
<keyword evidence="4" id="KW-1185">Reference proteome</keyword>
<sequence>MPGSAIGPQKKARGCGKSVLSSIAADRILQSSRGPAVVYLMIAFDRPRSEYHIINQVAVQLLDHATKSGVGIDSEAMSLIYEDDQDAKKLDQDSKKLAKIHELIKFLVSQCTSVLFFLDGFDEYESFARTKRQTQKAHSPEGRLKNFSGKSVRLWLTSRTITEPKDSSFVEISLDESLTAEDVSSFICYETNELLDSLVSDSRRKHVTAKLQEMAKSNFLTANLLVHHMRKAENSSQLFNLIESGRSLSEVSDLYDEAIGKLRNAEVTYRCGETVVSLPVLQIISIVAFAKRPLRIGELLDALVFVQKPSPNISIEDLCDNLLAESFVTVTGDEIQHLCAPFTSFQLSEDRNTGAFIKLSHSSASKFLHRISTTVNSGEGYPALSPDFICNICIKYLSQKRLIDGQHEPGRNSRFFPYAA</sequence>
<evidence type="ECO:0000313" key="4">
    <source>
        <dbReference type="Proteomes" id="UP000092177"/>
    </source>
</evidence>
<dbReference type="GeneID" id="28868667"/>
<dbReference type="KEGG" id="chig:CH63R_09586"/>
<dbReference type="InterPro" id="IPR027417">
    <property type="entry name" value="P-loop_NTPase"/>
</dbReference>
<dbReference type="PANTHER" id="PTHR10039:SF14">
    <property type="entry name" value="NACHT DOMAIN-CONTAINING PROTEIN"/>
    <property type="match status" value="1"/>
</dbReference>
<evidence type="ECO:0000313" key="3">
    <source>
        <dbReference type="EMBL" id="OBR08065.1"/>
    </source>
</evidence>
<dbReference type="PANTHER" id="PTHR10039">
    <property type="entry name" value="AMELOGENIN"/>
    <property type="match status" value="1"/>
</dbReference>
<name>A0A1B7Y815_COLHI</name>
<evidence type="ECO:0000256" key="1">
    <source>
        <dbReference type="ARBA" id="ARBA00022737"/>
    </source>
</evidence>
<dbReference type="AlphaFoldDB" id="A0A1B7Y815"/>
<dbReference type="Pfam" id="PF24883">
    <property type="entry name" value="NPHP3_N"/>
    <property type="match status" value="1"/>
</dbReference>
<dbReference type="InterPro" id="IPR056884">
    <property type="entry name" value="NPHP3-like_N"/>
</dbReference>
<dbReference type="VEuPathDB" id="FungiDB:CH63R_09586"/>
<dbReference type="RefSeq" id="XP_018156583.1">
    <property type="nucleotide sequence ID" value="XM_018304560.1"/>
</dbReference>
<evidence type="ECO:0000259" key="2">
    <source>
        <dbReference type="Pfam" id="PF24883"/>
    </source>
</evidence>
<comment type="caution">
    <text evidence="3">The sequence shown here is derived from an EMBL/GenBank/DDBJ whole genome shotgun (WGS) entry which is preliminary data.</text>
</comment>
<feature type="domain" description="Nephrocystin 3-like N-terminal" evidence="2">
    <location>
        <begin position="13"/>
        <end position="159"/>
    </location>
</feature>
<keyword evidence="1" id="KW-0677">Repeat</keyword>
<dbReference type="EMBL" id="LTAN01000006">
    <property type="protein sequence ID" value="OBR08065.1"/>
    <property type="molecule type" value="Genomic_DNA"/>
</dbReference>
<gene>
    <name evidence="3" type="ORF">CH63R_09586</name>
</gene>
<accession>A0A1B7Y815</accession>
<organism evidence="3 4">
    <name type="scientific">Colletotrichum higginsianum (strain IMI 349063)</name>
    <name type="common">Crucifer anthracnose fungus</name>
    <dbReference type="NCBI Taxonomy" id="759273"/>
    <lineage>
        <taxon>Eukaryota</taxon>
        <taxon>Fungi</taxon>
        <taxon>Dikarya</taxon>
        <taxon>Ascomycota</taxon>
        <taxon>Pezizomycotina</taxon>
        <taxon>Sordariomycetes</taxon>
        <taxon>Hypocreomycetidae</taxon>
        <taxon>Glomerellales</taxon>
        <taxon>Glomerellaceae</taxon>
        <taxon>Colletotrichum</taxon>
        <taxon>Colletotrichum destructivum species complex</taxon>
    </lineage>
</organism>
<reference evidence="4" key="1">
    <citation type="journal article" date="2017" name="BMC Genomics">
        <title>Gapless genome assembly of Colletotrichum higginsianum reveals chromosome structure and association of transposable elements with secondary metabolite gene clusters.</title>
        <authorList>
            <person name="Dallery J.-F."/>
            <person name="Lapalu N."/>
            <person name="Zampounis A."/>
            <person name="Pigne S."/>
            <person name="Luyten I."/>
            <person name="Amselem J."/>
            <person name="Wittenberg A.H.J."/>
            <person name="Zhou S."/>
            <person name="de Queiroz M.V."/>
            <person name="Robin G.P."/>
            <person name="Auger A."/>
            <person name="Hainaut M."/>
            <person name="Henrissat B."/>
            <person name="Kim K.-T."/>
            <person name="Lee Y.-H."/>
            <person name="Lespinet O."/>
            <person name="Schwartz D.C."/>
            <person name="Thon M.R."/>
            <person name="O'Connell R.J."/>
        </authorList>
    </citation>
    <scope>NUCLEOTIDE SEQUENCE [LARGE SCALE GENOMIC DNA]</scope>
    <source>
        <strain evidence="4">IMI 349063</strain>
    </source>
</reference>
<proteinExistence type="predicted"/>
<dbReference type="Gene3D" id="3.40.50.300">
    <property type="entry name" value="P-loop containing nucleotide triphosphate hydrolases"/>
    <property type="match status" value="1"/>
</dbReference>